<feature type="region of interest" description="Disordered" evidence="1">
    <location>
        <begin position="128"/>
        <end position="151"/>
    </location>
</feature>
<accession>R0IQC2</accession>
<proteinExistence type="predicted"/>
<reference evidence="2 3" key="1">
    <citation type="journal article" date="2012" name="PLoS Pathog.">
        <title>Diverse lifestyles and strategies of plant pathogenesis encoded in the genomes of eighteen Dothideomycetes fungi.</title>
        <authorList>
            <person name="Ohm R.A."/>
            <person name="Feau N."/>
            <person name="Henrissat B."/>
            <person name="Schoch C.L."/>
            <person name="Horwitz B.A."/>
            <person name="Barry K.W."/>
            <person name="Condon B.J."/>
            <person name="Copeland A.C."/>
            <person name="Dhillon B."/>
            <person name="Glaser F."/>
            <person name="Hesse C.N."/>
            <person name="Kosti I."/>
            <person name="LaButti K."/>
            <person name="Lindquist E.A."/>
            <person name="Lucas S."/>
            <person name="Salamov A.A."/>
            <person name="Bradshaw R.E."/>
            <person name="Ciuffetti L."/>
            <person name="Hamelin R.C."/>
            <person name="Kema G.H.J."/>
            <person name="Lawrence C."/>
            <person name="Scott J.A."/>
            <person name="Spatafora J.W."/>
            <person name="Turgeon B.G."/>
            <person name="de Wit P.J.G.M."/>
            <person name="Zhong S."/>
            <person name="Goodwin S.B."/>
            <person name="Grigoriev I.V."/>
        </authorList>
    </citation>
    <scope>NUCLEOTIDE SEQUENCE [LARGE SCALE GENOMIC DNA]</scope>
    <source>
        <strain evidence="3">28A</strain>
    </source>
</reference>
<name>R0IQC2_EXST2</name>
<evidence type="ECO:0000313" key="2">
    <source>
        <dbReference type="EMBL" id="EOA87105.1"/>
    </source>
</evidence>
<gene>
    <name evidence="2" type="ORF">SETTUDRAFT_31412</name>
</gene>
<keyword evidence="3" id="KW-1185">Reference proteome</keyword>
<evidence type="ECO:0000256" key="1">
    <source>
        <dbReference type="SAM" id="MobiDB-lite"/>
    </source>
</evidence>
<dbReference type="EMBL" id="KB908592">
    <property type="protein sequence ID" value="EOA87105.1"/>
    <property type="molecule type" value="Genomic_DNA"/>
</dbReference>
<dbReference type="Proteomes" id="UP000016935">
    <property type="component" value="Unassembled WGS sequence"/>
</dbReference>
<dbReference type="OrthoDB" id="3684579at2759"/>
<reference evidence="2 3" key="2">
    <citation type="journal article" date="2013" name="PLoS Genet.">
        <title>Comparative genome structure, secondary metabolite, and effector coding capacity across Cochliobolus pathogens.</title>
        <authorList>
            <person name="Condon B.J."/>
            <person name="Leng Y."/>
            <person name="Wu D."/>
            <person name="Bushley K.E."/>
            <person name="Ohm R.A."/>
            <person name="Otillar R."/>
            <person name="Martin J."/>
            <person name="Schackwitz W."/>
            <person name="Grimwood J."/>
            <person name="MohdZainudin N."/>
            <person name="Xue C."/>
            <person name="Wang R."/>
            <person name="Manning V.A."/>
            <person name="Dhillon B."/>
            <person name="Tu Z.J."/>
            <person name="Steffenson B.J."/>
            <person name="Salamov A."/>
            <person name="Sun H."/>
            <person name="Lowry S."/>
            <person name="LaButti K."/>
            <person name="Han J."/>
            <person name="Copeland A."/>
            <person name="Lindquist E."/>
            <person name="Barry K."/>
            <person name="Schmutz J."/>
            <person name="Baker S.E."/>
            <person name="Ciuffetti L.M."/>
            <person name="Grigoriev I.V."/>
            <person name="Zhong S."/>
            <person name="Turgeon B.G."/>
        </authorList>
    </citation>
    <scope>NUCLEOTIDE SEQUENCE [LARGE SCALE GENOMIC DNA]</scope>
    <source>
        <strain evidence="3">28A</strain>
    </source>
</reference>
<sequence length="316" mass="35925">MPTISPYLYTSITSRFPSLPKADRLYYRTMMDSTRTWRQRSISESLEEDFRRRHERAGADVSASKQAKESLFRSGGLRSIRRFLRISRHGEAQKRPSASLVPHSVHVPVSGQSHTEVRLRGLIQAHEQRDRETGSALLNRATGRETNPPDASIDGRRFAVYFATPAVSQCDSIYRISDAPILHNSHEHTASLYYPPRPTSRPPHLHRPTSLPESSESDDLPPQYAASDPYPFFDTEFGSRRRSTTRILDTVRVDGFRATTGRVGRSMLHMVTDVPSAVQAARARMNSRRARAKIRWLEQRNYLSGQDRALTQELIG</sequence>
<feature type="region of interest" description="Disordered" evidence="1">
    <location>
        <begin position="190"/>
        <end position="225"/>
    </location>
</feature>
<dbReference type="RefSeq" id="XP_008025059.1">
    <property type="nucleotide sequence ID" value="XM_008026868.1"/>
</dbReference>
<dbReference type="GeneID" id="19403542"/>
<protein>
    <submittedName>
        <fullName evidence="2">Uncharacterized protein</fullName>
    </submittedName>
</protein>
<dbReference type="AlphaFoldDB" id="R0IQC2"/>
<evidence type="ECO:0000313" key="3">
    <source>
        <dbReference type="Proteomes" id="UP000016935"/>
    </source>
</evidence>
<organism evidence="2 3">
    <name type="scientific">Exserohilum turcicum (strain 28A)</name>
    <name type="common">Northern leaf blight fungus</name>
    <name type="synonym">Setosphaeria turcica</name>
    <dbReference type="NCBI Taxonomy" id="671987"/>
    <lineage>
        <taxon>Eukaryota</taxon>
        <taxon>Fungi</taxon>
        <taxon>Dikarya</taxon>
        <taxon>Ascomycota</taxon>
        <taxon>Pezizomycotina</taxon>
        <taxon>Dothideomycetes</taxon>
        <taxon>Pleosporomycetidae</taxon>
        <taxon>Pleosporales</taxon>
        <taxon>Pleosporineae</taxon>
        <taxon>Pleosporaceae</taxon>
        <taxon>Exserohilum</taxon>
    </lineage>
</organism>
<dbReference type="HOGENOM" id="CLU_880447_0_0_1"/>